<keyword evidence="5" id="KW-0812">Transmembrane</keyword>
<dbReference type="AlphaFoldDB" id="A0A9P8YEI0"/>
<feature type="compositionally biased region" description="Low complexity" evidence="4">
    <location>
        <begin position="410"/>
        <end position="426"/>
    </location>
</feature>
<evidence type="ECO:0000256" key="3">
    <source>
        <dbReference type="ARBA" id="ARBA00023242"/>
    </source>
</evidence>
<feature type="transmembrane region" description="Helical" evidence="5">
    <location>
        <begin position="271"/>
        <end position="293"/>
    </location>
</feature>
<dbReference type="GO" id="GO:0006351">
    <property type="term" value="P:DNA-templated transcription"/>
    <property type="evidence" value="ECO:0007669"/>
    <property type="project" value="InterPro"/>
</dbReference>
<dbReference type="GeneID" id="70182241"/>
<dbReference type="EMBL" id="JAGTJQ010000002">
    <property type="protein sequence ID" value="KAH7037412.1"/>
    <property type="molecule type" value="Genomic_DNA"/>
</dbReference>
<feature type="compositionally biased region" description="Low complexity" evidence="4">
    <location>
        <begin position="87"/>
        <end position="101"/>
    </location>
</feature>
<dbReference type="Proteomes" id="UP000756346">
    <property type="component" value="Unassembled WGS sequence"/>
</dbReference>
<keyword evidence="2" id="KW-0804">Transcription</keyword>
<evidence type="ECO:0000256" key="1">
    <source>
        <dbReference type="ARBA" id="ARBA00023015"/>
    </source>
</evidence>
<dbReference type="RefSeq" id="XP_046016533.1">
    <property type="nucleotide sequence ID" value="XM_046152695.1"/>
</dbReference>
<keyword evidence="1" id="KW-0805">Transcription regulation</keyword>
<dbReference type="CDD" id="cd12148">
    <property type="entry name" value="fungal_TF_MHR"/>
    <property type="match status" value="1"/>
</dbReference>
<keyword evidence="6" id="KW-0732">Signal</keyword>
<evidence type="ECO:0000313" key="9">
    <source>
        <dbReference type="Proteomes" id="UP000756346"/>
    </source>
</evidence>
<name>A0A9P8YEI0_9PEZI</name>
<feature type="domain" description="Xylanolytic transcriptional activator regulatory" evidence="7">
    <location>
        <begin position="29"/>
        <end position="105"/>
    </location>
</feature>
<dbReference type="PANTHER" id="PTHR47424">
    <property type="entry name" value="REGULATORY PROTEIN GAL4"/>
    <property type="match status" value="1"/>
</dbReference>
<keyword evidence="3" id="KW-0539">Nucleus</keyword>
<dbReference type="GO" id="GO:0005634">
    <property type="term" value="C:nucleus"/>
    <property type="evidence" value="ECO:0007669"/>
    <property type="project" value="TreeGrafter"/>
</dbReference>
<evidence type="ECO:0000256" key="6">
    <source>
        <dbReference type="SAM" id="SignalP"/>
    </source>
</evidence>
<evidence type="ECO:0000256" key="4">
    <source>
        <dbReference type="SAM" id="MobiDB-lite"/>
    </source>
</evidence>
<dbReference type="InterPro" id="IPR051127">
    <property type="entry name" value="Fungal_SecMet_Regulators"/>
</dbReference>
<gene>
    <name evidence="8" type="ORF">B0I36DRAFT_313999</name>
</gene>
<dbReference type="InterPro" id="IPR007219">
    <property type="entry name" value="XnlR_reg_dom"/>
</dbReference>
<dbReference type="Pfam" id="PF04082">
    <property type="entry name" value="Fungal_trans"/>
    <property type="match status" value="1"/>
</dbReference>
<organism evidence="8 9">
    <name type="scientific">Microdochium trichocladiopsis</name>
    <dbReference type="NCBI Taxonomy" id="1682393"/>
    <lineage>
        <taxon>Eukaryota</taxon>
        <taxon>Fungi</taxon>
        <taxon>Dikarya</taxon>
        <taxon>Ascomycota</taxon>
        <taxon>Pezizomycotina</taxon>
        <taxon>Sordariomycetes</taxon>
        <taxon>Xylariomycetidae</taxon>
        <taxon>Xylariales</taxon>
        <taxon>Microdochiaceae</taxon>
        <taxon>Microdochium</taxon>
    </lineage>
</organism>
<keyword evidence="5" id="KW-1133">Transmembrane helix</keyword>
<dbReference type="OrthoDB" id="47007at2759"/>
<feature type="region of interest" description="Disordered" evidence="4">
    <location>
        <begin position="410"/>
        <end position="434"/>
    </location>
</feature>
<dbReference type="GO" id="GO:0000435">
    <property type="term" value="P:positive regulation of transcription from RNA polymerase II promoter by galactose"/>
    <property type="evidence" value="ECO:0007669"/>
    <property type="project" value="TreeGrafter"/>
</dbReference>
<dbReference type="PANTHER" id="PTHR47424:SF9">
    <property type="entry name" value="TAH-2"/>
    <property type="match status" value="1"/>
</dbReference>
<feature type="region of interest" description="Disordered" evidence="4">
    <location>
        <begin position="450"/>
        <end position="472"/>
    </location>
</feature>
<sequence>MIANPSLSMVRLFLLMAFYMLGACHRNAASMYLGVASKAAVVLGLSYIRKHCNAQLEDYDSRLRIWNSLVVLDILMSFILGRPQSLPPTRSETSRSSTPAAEGGGGQGTFLAIVRGCTLIENIVHTLRSSNMLHVPTAESLLEQLRLWTQSLPEAVRQFTFTASAYSSTGSSLESADRQALVGNVHVSCVYYFAVILITRPFLIADHMPRLRARAAQHGGDGAGPASVVATPTPHSKARDVKVAKLAQVCVSSAMFMAETLQKLKRSDFDFGNLCLVKAWIFGSGLVLGFSMFAGEPRQDITDAFTGARDVLANIAERSPQAKNYYDILTTMGEAVTQYRRRESLEARRNVQHYMSQILVVGIAADQHEDNSDMAAGVDGENRHLLQNNSDALGGSGLYQQQQQQALGLGAYGNGVPHQHQQQQNSGLGGLNQNGTGVVDSKQYLSPFSVPDLVTPSSSSDPSSSGASARPATAFGGGANGSSMAMYGGAGLGHMSDSILDDLQIDWGDLDLQLGDDSGLFESGPFERLFYSIE</sequence>
<proteinExistence type="predicted"/>
<feature type="region of interest" description="Disordered" evidence="4">
    <location>
        <begin position="85"/>
        <end position="104"/>
    </location>
</feature>
<feature type="chain" id="PRO_5040441457" description="Xylanolytic transcriptional activator regulatory domain-containing protein" evidence="6">
    <location>
        <begin position="25"/>
        <end position="534"/>
    </location>
</feature>
<evidence type="ECO:0000259" key="7">
    <source>
        <dbReference type="SMART" id="SM00906"/>
    </source>
</evidence>
<comment type="caution">
    <text evidence="8">The sequence shown here is derived from an EMBL/GenBank/DDBJ whole genome shotgun (WGS) entry which is preliminary data.</text>
</comment>
<dbReference type="GO" id="GO:0000978">
    <property type="term" value="F:RNA polymerase II cis-regulatory region sequence-specific DNA binding"/>
    <property type="evidence" value="ECO:0007669"/>
    <property type="project" value="TreeGrafter"/>
</dbReference>
<accession>A0A9P8YEI0</accession>
<protein>
    <recommendedName>
        <fullName evidence="7">Xylanolytic transcriptional activator regulatory domain-containing protein</fullName>
    </recommendedName>
</protein>
<evidence type="ECO:0000256" key="2">
    <source>
        <dbReference type="ARBA" id="ARBA00023163"/>
    </source>
</evidence>
<dbReference type="GO" id="GO:0008270">
    <property type="term" value="F:zinc ion binding"/>
    <property type="evidence" value="ECO:0007669"/>
    <property type="project" value="InterPro"/>
</dbReference>
<keyword evidence="9" id="KW-1185">Reference proteome</keyword>
<dbReference type="GO" id="GO:0000981">
    <property type="term" value="F:DNA-binding transcription factor activity, RNA polymerase II-specific"/>
    <property type="evidence" value="ECO:0007669"/>
    <property type="project" value="TreeGrafter"/>
</dbReference>
<feature type="signal peptide" evidence="6">
    <location>
        <begin position="1"/>
        <end position="24"/>
    </location>
</feature>
<evidence type="ECO:0000313" key="8">
    <source>
        <dbReference type="EMBL" id="KAH7037412.1"/>
    </source>
</evidence>
<keyword evidence="5" id="KW-0472">Membrane</keyword>
<evidence type="ECO:0000256" key="5">
    <source>
        <dbReference type="SAM" id="Phobius"/>
    </source>
</evidence>
<dbReference type="SMART" id="SM00906">
    <property type="entry name" value="Fungal_trans"/>
    <property type="match status" value="1"/>
</dbReference>
<reference evidence="8" key="1">
    <citation type="journal article" date="2021" name="Nat. Commun.">
        <title>Genetic determinants of endophytism in the Arabidopsis root mycobiome.</title>
        <authorList>
            <person name="Mesny F."/>
            <person name="Miyauchi S."/>
            <person name="Thiergart T."/>
            <person name="Pickel B."/>
            <person name="Atanasova L."/>
            <person name="Karlsson M."/>
            <person name="Huettel B."/>
            <person name="Barry K.W."/>
            <person name="Haridas S."/>
            <person name="Chen C."/>
            <person name="Bauer D."/>
            <person name="Andreopoulos W."/>
            <person name="Pangilinan J."/>
            <person name="LaButti K."/>
            <person name="Riley R."/>
            <person name="Lipzen A."/>
            <person name="Clum A."/>
            <person name="Drula E."/>
            <person name="Henrissat B."/>
            <person name="Kohler A."/>
            <person name="Grigoriev I.V."/>
            <person name="Martin F.M."/>
            <person name="Hacquard S."/>
        </authorList>
    </citation>
    <scope>NUCLEOTIDE SEQUENCE</scope>
    <source>
        <strain evidence="8">MPI-CAGE-CH-0230</strain>
    </source>
</reference>